<proteinExistence type="predicted"/>
<organism evidence="1 2">
    <name type="scientific">Fodinicola feengrottensis</name>
    <dbReference type="NCBI Taxonomy" id="435914"/>
    <lineage>
        <taxon>Bacteria</taxon>
        <taxon>Bacillati</taxon>
        <taxon>Actinomycetota</taxon>
        <taxon>Actinomycetes</taxon>
        <taxon>Mycobacteriales</taxon>
        <taxon>Fodinicola</taxon>
    </lineage>
</organism>
<gene>
    <name evidence="1" type="ORF">GCM10009765_35050</name>
</gene>
<evidence type="ECO:0000313" key="2">
    <source>
        <dbReference type="Proteomes" id="UP001500618"/>
    </source>
</evidence>
<keyword evidence="2" id="KW-1185">Reference proteome</keyword>
<reference evidence="1 2" key="1">
    <citation type="journal article" date="2019" name="Int. J. Syst. Evol. Microbiol.">
        <title>The Global Catalogue of Microorganisms (GCM) 10K type strain sequencing project: providing services to taxonomists for standard genome sequencing and annotation.</title>
        <authorList>
            <consortium name="The Broad Institute Genomics Platform"/>
            <consortium name="The Broad Institute Genome Sequencing Center for Infectious Disease"/>
            <person name="Wu L."/>
            <person name="Ma J."/>
        </authorList>
    </citation>
    <scope>NUCLEOTIDE SEQUENCE [LARGE SCALE GENOMIC DNA]</scope>
    <source>
        <strain evidence="1 2">JCM 14718</strain>
    </source>
</reference>
<dbReference type="Proteomes" id="UP001500618">
    <property type="component" value="Unassembled WGS sequence"/>
</dbReference>
<accession>A0ABN2H6M8</accession>
<protein>
    <submittedName>
        <fullName evidence="1">Uncharacterized protein</fullName>
    </submittedName>
</protein>
<name>A0ABN2H6M8_9ACTN</name>
<sequence>MSHTDGVRPSASLAPSIWYADVATPQSKSAGRRPGPLAVTVALNRASSRRDAGKCEWVNRLSQVSETLD</sequence>
<dbReference type="EMBL" id="BAAANY010000010">
    <property type="protein sequence ID" value="GAA1682846.1"/>
    <property type="molecule type" value="Genomic_DNA"/>
</dbReference>
<evidence type="ECO:0000313" key="1">
    <source>
        <dbReference type="EMBL" id="GAA1682846.1"/>
    </source>
</evidence>
<comment type="caution">
    <text evidence="1">The sequence shown here is derived from an EMBL/GenBank/DDBJ whole genome shotgun (WGS) entry which is preliminary data.</text>
</comment>